<gene>
    <name evidence="2" type="ORF">P9847_10230</name>
</gene>
<evidence type="ECO:0000256" key="1">
    <source>
        <dbReference type="SAM" id="MobiDB-lite"/>
    </source>
</evidence>
<dbReference type="Proteomes" id="UP001343257">
    <property type="component" value="Unassembled WGS sequence"/>
</dbReference>
<organism evidence="2 3">
    <name type="scientific">Paenibacillus chibensis</name>
    <dbReference type="NCBI Taxonomy" id="59846"/>
    <lineage>
        <taxon>Bacteria</taxon>
        <taxon>Bacillati</taxon>
        <taxon>Bacillota</taxon>
        <taxon>Bacilli</taxon>
        <taxon>Bacillales</taxon>
        <taxon>Paenibacillaceae</taxon>
        <taxon>Paenibacillus</taxon>
    </lineage>
</organism>
<evidence type="ECO:0000313" key="2">
    <source>
        <dbReference type="EMBL" id="MED5017680.1"/>
    </source>
</evidence>
<name>A0ABU6PS41_9BACL</name>
<evidence type="ECO:0000313" key="3">
    <source>
        <dbReference type="Proteomes" id="UP001343257"/>
    </source>
</evidence>
<sequence length="105" mass="10992">MNTSSFISGVLLGAAATAIMSKNKGSITSAITHNAGKMMDIGSIGSIGSASSGSHSSQPYAQSHAQSHNKDDSMKQIHDFINSNPDVKREVDMIMKETNTVIPGL</sequence>
<feature type="region of interest" description="Disordered" evidence="1">
    <location>
        <begin position="46"/>
        <end position="78"/>
    </location>
</feature>
<feature type="compositionally biased region" description="Low complexity" evidence="1">
    <location>
        <begin position="46"/>
        <end position="57"/>
    </location>
</feature>
<feature type="compositionally biased region" description="Basic and acidic residues" evidence="1">
    <location>
        <begin position="68"/>
        <end position="78"/>
    </location>
</feature>
<comment type="caution">
    <text evidence="2">The sequence shown here is derived from an EMBL/GenBank/DDBJ whole genome shotgun (WGS) entry which is preliminary data.</text>
</comment>
<proteinExistence type="predicted"/>
<accession>A0ABU6PS41</accession>
<protein>
    <submittedName>
        <fullName evidence="2">Uncharacterized protein</fullName>
    </submittedName>
</protein>
<keyword evidence="3" id="KW-1185">Reference proteome</keyword>
<dbReference type="EMBL" id="JARTLD010000025">
    <property type="protein sequence ID" value="MED5017680.1"/>
    <property type="molecule type" value="Genomic_DNA"/>
</dbReference>
<reference evidence="2 3" key="1">
    <citation type="submission" date="2023-03" db="EMBL/GenBank/DDBJ databases">
        <title>Bacillus Genome Sequencing.</title>
        <authorList>
            <person name="Dunlap C."/>
        </authorList>
    </citation>
    <scope>NUCLEOTIDE SEQUENCE [LARGE SCALE GENOMIC DNA]</scope>
    <source>
        <strain evidence="2 3">NRS-52</strain>
    </source>
</reference>
<dbReference type="RefSeq" id="WP_127602848.1">
    <property type="nucleotide sequence ID" value="NZ_BIMK01000014.1"/>
</dbReference>